<organism evidence="5 6">
    <name type="scientific">Nocardia speluncae</name>
    <dbReference type="NCBI Taxonomy" id="419477"/>
    <lineage>
        <taxon>Bacteria</taxon>
        <taxon>Bacillati</taxon>
        <taxon>Actinomycetota</taxon>
        <taxon>Actinomycetes</taxon>
        <taxon>Mycobacteriales</taxon>
        <taxon>Nocardiaceae</taxon>
        <taxon>Nocardia</taxon>
    </lineage>
</organism>
<keyword evidence="6" id="KW-1185">Reference proteome</keyword>
<name>A0A846XP64_9NOCA</name>
<dbReference type="RefSeq" id="WP_068041441.1">
    <property type="nucleotide sequence ID" value="NZ_JAAXOO010000008.1"/>
</dbReference>
<keyword evidence="4" id="KW-0720">Serine protease</keyword>
<dbReference type="Proteomes" id="UP000565715">
    <property type="component" value="Unassembled WGS sequence"/>
</dbReference>
<dbReference type="InterPro" id="IPR029062">
    <property type="entry name" value="Class_I_gatase-like"/>
</dbReference>
<dbReference type="Gene3D" id="3.40.50.880">
    <property type="match status" value="1"/>
</dbReference>
<dbReference type="EMBL" id="JAAXOO010000008">
    <property type="protein sequence ID" value="NKY36989.1"/>
    <property type="molecule type" value="Genomic_DNA"/>
</dbReference>
<gene>
    <name evidence="5" type="ORF">HGA13_28550</name>
</gene>
<dbReference type="GO" id="GO:0008236">
    <property type="term" value="F:serine-type peptidase activity"/>
    <property type="evidence" value="ECO:0007669"/>
    <property type="project" value="UniProtKB-KW"/>
</dbReference>
<accession>A0A846XP64</accession>
<keyword evidence="5" id="KW-0808">Transferase</keyword>
<comment type="caution">
    <text evidence="5">The sequence shown here is derived from an EMBL/GenBank/DDBJ whole genome shotgun (WGS) entry which is preliminary data.</text>
</comment>
<dbReference type="SUPFAM" id="SSF52317">
    <property type="entry name" value="Class I glutamine amidotransferase-like"/>
    <property type="match status" value="1"/>
</dbReference>
<keyword evidence="2" id="KW-0645">Protease</keyword>
<dbReference type="GO" id="GO:0006508">
    <property type="term" value="P:proteolysis"/>
    <property type="evidence" value="ECO:0007669"/>
    <property type="project" value="UniProtKB-KW"/>
</dbReference>
<evidence type="ECO:0000256" key="1">
    <source>
        <dbReference type="ARBA" id="ARBA00006534"/>
    </source>
</evidence>
<evidence type="ECO:0000313" key="6">
    <source>
        <dbReference type="Proteomes" id="UP000565715"/>
    </source>
</evidence>
<evidence type="ECO:0000313" key="5">
    <source>
        <dbReference type="EMBL" id="NKY36989.1"/>
    </source>
</evidence>
<evidence type="ECO:0000256" key="4">
    <source>
        <dbReference type="ARBA" id="ARBA00022825"/>
    </source>
</evidence>
<dbReference type="InterPro" id="IPR005320">
    <property type="entry name" value="Peptidase_S51"/>
</dbReference>
<sequence length="213" mass="23102">MRLFLASYRFGEHYDVFAELAGTPGPIAVIANACDSWPGARAAAVTSELVPLRNRGFAPHEVDLREYIGRPAELRRTLSRFPVLWVRGGNTFVLRAQFARSGADTVIPELLAADSLLYAGYSAGACLLGPHLHGLETSDDPREVAPTCGIEPIWEGLGLIDRPIVAHLDSPTDPEETGKGLAARFRADGTPHWALTDADVVVRIGNEIRCYTV</sequence>
<evidence type="ECO:0000256" key="3">
    <source>
        <dbReference type="ARBA" id="ARBA00022801"/>
    </source>
</evidence>
<dbReference type="GO" id="GO:0016740">
    <property type="term" value="F:transferase activity"/>
    <property type="evidence" value="ECO:0007669"/>
    <property type="project" value="UniProtKB-KW"/>
</dbReference>
<protein>
    <submittedName>
        <fullName evidence="5">Type 1 glutamine amidotransferase-like domain-containing protein</fullName>
    </submittedName>
</protein>
<dbReference type="AlphaFoldDB" id="A0A846XP64"/>
<reference evidence="5 6" key="1">
    <citation type="submission" date="2020-04" db="EMBL/GenBank/DDBJ databases">
        <title>MicrobeNet Type strains.</title>
        <authorList>
            <person name="Nicholson A.C."/>
        </authorList>
    </citation>
    <scope>NUCLEOTIDE SEQUENCE [LARGE SCALE GENOMIC DNA]</scope>
    <source>
        <strain evidence="5 6">DSM 45078</strain>
    </source>
</reference>
<keyword evidence="5" id="KW-0315">Glutamine amidotransferase</keyword>
<proteinExistence type="inferred from homology"/>
<evidence type="ECO:0000256" key="2">
    <source>
        <dbReference type="ARBA" id="ARBA00022670"/>
    </source>
</evidence>
<comment type="similarity">
    <text evidence="1">Belongs to the peptidase S51 family.</text>
</comment>
<keyword evidence="3" id="KW-0378">Hydrolase</keyword>
<dbReference type="Pfam" id="PF03575">
    <property type="entry name" value="Peptidase_S51"/>
    <property type="match status" value="1"/>
</dbReference>